<dbReference type="AlphaFoldDB" id="A0AAF3FCB6"/>
<proteinExistence type="predicted"/>
<accession>A0AAF3FCB6</accession>
<evidence type="ECO:0000313" key="2">
    <source>
        <dbReference type="WBParaSite" id="MBELARI_LOCUS4570"/>
    </source>
</evidence>
<dbReference type="WBParaSite" id="MBELARI_LOCUS4570">
    <property type="protein sequence ID" value="MBELARI_LOCUS4570"/>
    <property type="gene ID" value="MBELARI_LOCUS4570"/>
</dbReference>
<evidence type="ECO:0000313" key="1">
    <source>
        <dbReference type="Proteomes" id="UP000887575"/>
    </source>
</evidence>
<dbReference type="Proteomes" id="UP000887575">
    <property type="component" value="Unassembled WGS sequence"/>
</dbReference>
<sequence length="296" mass="34372">MVNNPDEIHVEGLVVYRLQRLRYLRTLHGPAVINDLSRPLYRGGLSVQELDVGDFVEAIMIPTEPIYNWRRENPYRVIKFAKIDPPNGVEVTGEGYSTEIICDIIYSTIQLNSKGDYCDIYKAPFIDMIFDLNKKINKSSDKDAIYKCRMSIDMVRKKAGSELVIRSHISTRLPDKDVSTYEPPFRRANNSPSMREYQEASSSFCSLTPTPPIQKQKFLDSDVPRRNTYQPEPRQVLSPRIVDGEPNPHPHVIDDREERCKKFFFQLWRHKEIREAIEEQGGDLFDDIIHRLSIDV</sequence>
<organism evidence="1 2">
    <name type="scientific">Mesorhabditis belari</name>
    <dbReference type="NCBI Taxonomy" id="2138241"/>
    <lineage>
        <taxon>Eukaryota</taxon>
        <taxon>Metazoa</taxon>
        <taxon>Ecdysozoa</taxon>
        <taxon>Nematoda</taxon>
        <taxon>Chromadorea</taxon>
        <taxon>Rhabditida</taxon>
        <taxon>Rhabditina</taxon>
        <taxon>Rhabditomorpha</taxon>
        <taxon>Rhabditoidea</taxon>
        <taxon>Rhabditidae</taxon>
        <taxon>Mesorhabditinae</taxon>
        <taxon>Mesorhabditis</taxon>
    </lineage>
</organism>
<keyword evidence="1" id="KW-1185">Reference proteome</keyword>
<protein>
    <submittedName>
        <fullName evidence="2">Uncharacterized protein</fullName>
    </submittedName>
</protein>
<reference evidence="2" key="1">
    <citation type="submission" date="2024-02" db="UniProtKB">
        <authorList>
            <consortium name="WormBaseParasite"/>
        </authorList>
    </citation>
    <scope>IDENTIFICATION</scope>
</reference>
<name>A0AAF3FCB6_9BILA</name>